<dbReference type="Pfam" id="PF05133">
    <property type="entry name" value="SPP1_portal"/>
    <property type="match status" value="1"/>
</dbReference>
<organism evidence="1">
    <name type="scientific">Paenibacillus sp. BIHB 4019</name>
    <dbReference type="NCBI Taxonomy" id="1870819"/>
    <lineage>
        <taxon>Bacteria</taxon>
        <taxon>Bacillati</taxon>
        <taxon>Bacillota</taxon>
        <taxon>Bacilli</taxon>
        <taxon>Bacillales</taxon>
        <taxon>Paenibacillaceae</taxon>
        <taxon>Paenibacillus</taxon>
    </lineage>
</organism>
<dbReference type="EMBL" id="CP016808">
    <property type="protein sequence ID" value="ANY70761.1"/>
    <property type="molecule type" value="Genomic_DNA"/>
</dbReference>
<sequence length="450" mass="49948">MDVLLTKPADLMVTEPPTFDSGKAGDSAEQTRLNAIVEENDLTQLIHELVIGAGYRGDSFVKTYYASRADVSETEELRKEYADITLPAAPKEPIIESVDAAIVFPELSRGSRKKFHAINIAWIEWVETYSILGGKSERPYLNVERHVPGYIVYERYEASESSVVNTYGYPVMTFNIGERVSTSRESNIEASGVPQLLVHHIPYKTTDDDWRGISGVEKVESVLAAINDRLVQIDYILWKHSDPIAYGPDIDGDDGVRWGGKYIPVNKDEVAPGYMVWEGQLEAAFKELDILLGILYQMSETPQWLFGTTLSADKGGSGTSHTDGGAIKARFMPILTKVTRIRNHVDRAIRDALWTAMQLENVANDGVEGYEAYEAVYPTITWRDGIPKDDKAEAEVYSIRTGGQATIDVKSAIKRLDGVNDTQAEQVLAQIGADDERINGTVESTVFNDE</sequence>
<dbReference type="AlphaFoldDB" id="A0A1B2DST5"/>
<proteinExistence type="predicted"/>
<accession>A0A1B2DST5</accession>
<name>A0A1B2DST5_9BACL</name>
<reference evidence="1" key="1">
    <citation type="submission" date="2016-08" db="EMBL/GenBank/DDBJ databases">
        <title>Complete Genome Seqeunce of Paenibacillus sp. BIHB 4019 from tea rhizoplane.</title>
        <authorList>
            <person name="Thakur R."/>
            <person name="Swarnkar M.K."/>
            <person name="Gulati A."/>
        </authorList>
    </citation>
    <scope>NUCLEOTIDE SEQUENCE [LARGE SCALE GENOMIC DNA]</scope>
    <source>
        <strain evidence="1">BIHB4019</strain>
    </source>
</reference>
<protein>
    <submittedName>
        <fullName evidence="1">Portal protein</fullName>
    </submittedName>
</protein>
<gene>
    <name evidence="1" type="ORF">BBD42_15570</name>
</gene>
<evidence type="ECO:0000313" key="1">
    <source>
        <dbReference type="EMBL" id="ANY70761.1"/>
    </source>
</evidence>
<dbReference type="InterPro" id="IPR021145">
    <property type="entry name" value="Portal_protein_SPP1_Gp6-like"/>
</dbReference>